<dbReference type="SUPFAM" id="SSF55120">
    <property type="entry name" value="Pseudouridine synthase"/>
    <property type="match status" value="1"/>
</dbReference>
<sequence length="53" mass="6005">KPLQWTSFQAVNKLRWEIRRAFNIKKIKVGHAGTLDPLATGLLVICTGKKTKE</sequence>
<evidence type="ECO:0000313" key="8">
    <source>
        <dbReference type="Proteomes" id="UP000323930"/>
    </source>
</evidence>
<dbReference type="AlphaFoldDB" id="A0A5D0J1C8"/>
<keyword evidence="8" id="KW-1185">Reference proteome</keyword>
<evidence type="ECO:0000256" key="5">
    <source>
        <dbReference type="ARBA" id="ARBA00023235"/>
    </source>
</evidence>
<dbReference type="GO" id="GO:0006400">
    <property type="term" value="P:tRNA modification"/>
    <property type="evidence" value="ECO:0007669"/>
    <property type="project" value="TreeGrafter"/>
</dbReference>
<keyword evidence="4" id="KW-0819">tRNA processing</keyword>
<comment type="catalytic activity">
    <reaction evidence="1">
        <text>uridine(55) in tRNA = pseudouridine(55) in tRNA</text>
        <dbReference type="Rhea" id="RHEA:42532"/>
        <dbReference type="Rhea" id="RHEA-COMP:10101"/>
        <dbReference type="Rhea" id="RHEA-COMP:10102"/>
        <dbReference type="ChEBI" id="CHEBI:65314"/>
        <dbReference type="ChEBI" id="CHEBI:65315"/>
        <dbReference type="EC" id="5.4.99.25"/>
    </reaction>
</comment>
<dbReference type="PANTHER" id="PTHR13767:SF2">
    <property type="entry name" value="PSEUDOURIDYLATE SYNTHASE TRUB1"/>
    <property type="match status" value="1"/>
</dbReference>
<dbReference type="Gene3D" id="3.30.2350.10">
    <property type="entry name" value="Pseudouridine synthase"/>
    <property type="match status" value="1"/>
</dbReference>
<evidence type="ECO:0000256" key="2">
    <source>
        <dbReference type="ARBA" id="ARBA00005642"/>
    </source>
</evidence>
<feature type="domain" description="Pseudouridine synthase II N-terminal" evidence="6">
    <location>
        <begin position="19"/>
        <end position="52"/>
    </location>
</feature>
<name>A0A5D0J1C8_9FLAO</name>
<dbReference type="GO" id="GO:0160148">
    <property type="term" value="F:tRNA pseudouridine(55) synthase activity"/>
    <property type="evidence" value="ECO:0007669"/>
    <property type="project" value="UniProtKB-EC"/>
</dbReference>
<dbReference type="GO" id="GO:1990481">
    <property type="term" value="P:mRNA pseudouridine synthesis"/>
    <property type="evidence" value="ECO:0007669"/>
    <property type="project" value="TreeGrafter"/>
</dbReference>
<dbReference type="Pfam" id="PF01509">
    <property type="entry name" value="TruB_N"/>
    <property type="match status" value="1"/>
</dbReference>
<feature type="non-terminal residue" evidence="7">
    <location>
        <position position="1"/>
    </location>
</feature>
<organism evidence="7 8">
    <name type="scientific">Seonamhaeicola marinus</name>
    <dbReference type="NCBI Taxonomy" id="1912246"/>
    <lineage>
        <taxon>Bacteria</taxon>
        <taxon>Pseudomonadati</taxon>
        <taxon>Bacteroidota</taxon>
        <taxon>Flavobacteriia</taxon>
        <taxon>Flavobacteriales</taxon>
        <taxon>Flavobacteriaceae</taxon>
    </lineage>
</organism>
<evidence type="ECO:0000259" key="6">
    <source>
        <dbReference type="Pfam" id="PF01509"/>
    </source>
</evidence>
<protein>
    <recommendedName>
        <fullName evidence="3">tRNA pseudouridine(55) synthase</fullName>
        <ecNumber evidence="3">5.4.99.25</ecNumber>
    </recommendedName>
</protein>
<dbReference type="InterPro" id="IPR014780">
    <property type="entry name" value="tRNA_psdUridine_synth_TruB"/>
</dbReference>
<comment type="caution">
    <text evidence="7">The sequence shown here is derived from an EMBL/GenBank/DDBJ whole genome shotgun (WGS) entry which is preliminary data.</text>
</comment>
<reference evidence="7 8" key="1">
    <citation type="submission" date="2019-08" db="EMBL/GenBank/DDBJ databases">
        <title>Seonamhaeicola sediminis sp. nov., isolated from marine sediment.</title>
        <authorList>
            <person name="Cao W.R."/>
        </authorList>
    </citation>
    <scope>NUCLEOTIDE SEQUENCE [LARGE SCALE GENOMIC DNA]</scope>
    <source>
        <strain evidence="7 8">B011</strain>
    </source>
</reference>
<evidence type="ECO:0000256" key="4">
    <source>
        <dbReference type="ARBA" id="ARBA00022694"/>
    </source>
</evidence>
<evidence type="ECO:0000256" key="1">
    <source>
        <dbReference type="ARBA" id="ARBA00000385"/>
    </source>
</evidence>
<dbReference type="GO" id="GO:0003723">
    <property type="term" value="F:RNA binding"/>
    <property type="evidence" value="ECO:0007669"/>
    <property type="project" value="InterPro"/>
</dbReference>
<dbReference type="PANTHER" id="PTHR13767">
    <property type="entry name" value="TRNA-PSEUDOURIDINE SYNTHASE"/>
    <property type="match status" value="1"/>
</dbReference>
<dbReference type="InterPro" id="IPR002501">
    <property type="entry name" value="PsdUridine_synth_N"/>
</dbReference>
<dbReference type="InterPro" id="IPR020103">
    <property type="entry name" value="PsdUridine_synth_cat_dom_sf"/>
</dbReference>
<evidence type="ECO:0000313" key="7">
    <source>
        <dbReference type="EMBL" id="TYA89159.1"/>
    </source>
</evidence>
<proteinExistence type="inferred from homology"/>
<comment type="similarity">
    <text evidence="2">Belongs to the pseudouridine synthase TruB family. Type 1 subfamily.</text>
</comment>
<accession>A0A5D0J1C8</accession>
<evidence type="ECO:0000256" key="3">
    <source>
        <dbReference type="ARBA" id="ARBA00012787"/>
    </source>
</evidence>
<dbReference type="EMBL" id="VSDQ01000244">
    <property type="protein sequence ID" value="TYA89159.1"/>
    <property type="molecule type" value="Genomic_DNA"/>
</dbReference>
<feature type="non-terminal residue" evidence="7">
    <location>
        <position position="53"/>
    </location>
</feature>
<dbReference type="EC" id="5.4.99.25" evidence="3"/>
<gene>
    <name evidence="7" type="ORF">FUA24_03770</name>
</gene>
<keyword evidence="5" id="KW-0413">Isomerase</keyword>
<dbReference type="Proteomes" id="UP000323930">
    <property type="component" value="Unassembled WGS sequence"/>
</dbReference>